<protein>
    <recommendedName>
        <fullName evidence="2">BT4734-like N-terminal domain-containing protein</fullName>
    </recommendedName>
</protein>
<accession>A0A9D5S8Y2</accession>
<dbReference type="InterPro" id="IPR014907">
    <property type="entry name" value="BT4734-like_N"/>
</dbReference>
<dbReference type="Proteomes" id="UP000806522">
    <property type="component" value="Unassembled WGS sequence"/>
</dbReference>
<proteinExistence type="predicted"/>
<gene>
    <name evidence="3" type="ORF">E7101_04750</name>
</gene>
<reference evidence="3" key="1">
    <citation type="submission" date="2019-04" db="EMBL/GenBank/DDBJ databases">
        <title>Evolution of Biomass-Degrading Anaerobic Consortia Revealed by Metagenomics.</title>
        <authorList>
            <person name="Peng X."/>
        </authorList>
    </citation>
    <scope>NUCLEOTIDE SEQUENCE</scope>
    <source>
        <strain evidence="3">SIG140</strain>
    </source>
</reference>
<feature type="compositionally biased region" description="Basic and acidic residues" evidence="1">
    <location>
        <begin position="191"/>
        <end position="200"/>
    </location>
</feature>
<dbReference type="AlphaFoldDB" id="A0A9D5S8Y2"/>
<feature type="compositionally biased region" description="Polar residues" evidence="1">
    <location>
        <begin position="205"/>
        <end position="214"/>
    </location>
</feature>
<evidence type="ECO:0000313" key="3">
    <source>
        <dbReference type="EMBL" id="MBE6270241.1"/>
    </source>
</evidence>
<feature type="domain" description="BT4734-like N-terminal" evidence="2">
    <location>
        <begin position="62"/>
        <end position="136"/>
    </location>
</feature>
<name>A0A9D5S8Y2_XYLRU</name>
<evidence type="ECO:0000256" key="1">
    <source>
        <dbReference type="SAM" id="MobiDB-lite"/>
    </source>
</evidence>
<feature type="region of interest" description="Disordered" evidence="1">
    <location>
        <begin position="191"/>
        <end position="214"/>
    </location>
</feature>
<dbReference type="EMBL" id="SUYC01000004">
    <property type="protein sequence ID" value="MBE6270241.1"/>
    <property type="molecule type" value="Genomic_DNA"/>
</dbReference>
<evidence type="ECO:0000259" key="2">
    <source>
        <dbReference type="Pfam" id="PF08800"/>
    </source>
</evidence>
<comment type="caution">
    <text evidence="3">The sequence shown here is derived from an EMBL/GenBank/DDBJ whole genome shotgun (WGS) entry which is preliminary data.</text>
</comment>
<evidence type="ECO:0000313" key="4">
    <source>
        <dbReference type="Proteomes" id="UP000806522"/>
    </source>
</evidence>
<dbReference type="Pfam" id="PF08800">
    <property type="entry name" value="BT4734-like_N"/>
    <property type="match status" value="1"/>
</dbReference>
<sequence length="773" mass="87789">MSKIGFSKNNFSKVVPCTVELLNSAIDSAEVMNVCGQIARKLEAVKAGQATRTEFDDYKTAMKKQLPVLTPHAIFKNGERKNAEAIPSGLSMYDIDHIENPRGYYHSMIEDRISELGIVTAHVTPSTEGLRLIFEMPAGMTLAQAQKWMSEQLGDKNYDGSVKDYARCSYLVPRAYILYLDEEELLKEREVKAEPVKPERAPQNGAPSTESTTQEMASQIITPSPTIAQDSPEHQRNLRIFDLAMTEAGLTPDAIDVVGIHNWHTSLVAILSVGVCRLMSQQAMMDVLATRMPNYSKEADCQRLVADFYDKYTKVNAPMPMGLRNLYKQSMVEQPTAKKAASQLLGNVPPVMPEKLPKLIKLLCSKEPEHLHPAIALSAFPALGSHLYDVHFLYADNTYHEATFMNHTMAKTSSGKSCVTRVCDCIMKDILERDEINRQREQDYKNECAKKGNNQQAPDRPDDLIVQTLLTDITPAALAQKGKDAEGHFIYSQLDEIELFDQLDASKQKRRLRNIIQCAFDNAWYGQERVGEKSVTARFRLHYNFNSSSTIVRAQEFYAPFLADGSFNRMSVATIMPIDNESIPKHGFYDAKFMAKLKVFIDRLIAAQGNYDLKKAQDLIQRIHQEAIDTYRLSGDEAYFDTSHRAVVLAWLRAMVLYIAEGKWSKDIEEFAMWSFKYDMWVKMTYFGDEIRKQMAGEKVSSHRGPGNRLQYLPDAFTFEDAQKLLERLGSENTNPKKMLWTGENRKFIEQDPLTGIYHKTAHYFEVYPKKVA</sequence>
<organism evidence="3 4">
    <name type="scientific">Xylanibacter ruminicola</name>
    <name type="common">Prevotella ruminicola</name>
    <dbReference type="NCBI Taxonomy" id="839"/>
    <lineage>
        <taxon>Bacteria</taxon>
        <taxon>Pseudomonadati</taxon>
        <taxon>Bacteroidota</taxon>
        <taxon>Bacteroidia</taxon>
        <taxon>Bacteroidales</taxon>
        <taxon>Prevotellaceae</taxon>
        <taxon>Xylanibacter</taxon>
    </lineage>
</organism>